<reference evidence="3" key="2">
    <citation type="journal article" date="2022" name="Proc. Natl. Acad. Sci. U.S.A.">
        <title>Diploid-dominant life cycles characterize the early evolution of Fungi.</title>
        <authorList>
            <person name="Amses K.R."/>
            <person name="Simmons D.R."/>
            <person name="Longcore J.E."/>
            <person name="Mondo S.J."/>
            <person name="Seto K."/>
            <person name="Jeronimo G.H."/>
            <person name="Bonds A.E."/>
            <person name="Quandt C.A."/>
            <person name="Davis W.J."/>
            <person name="Chang Y."/>
            <person name="Federici B.A."/>
            <person name="Kuo A."/>
            <person name="LaButti K."/>
            <person name="Pangilinan J."/>
            <person name="Andreopoulos W."/>
            <person name="Tritt A."/>
            <person name="Riley R."/>
            <person name="Hundley H."/>
            <person name="Johnson J."/>
            <person name="Lipzen A."/>
            <person name="Barry K."/>
            <person name="Lang B.F."/>
            <person name="Cuomo C.A."/>
            <person name="Buchler N.E."/>
            <person name="Grigoriev I.V."/>
            <person name="Spatafora J.W."/>
            <person name="Stajich J.E."/>
            <person name="James T.Y."/>
        </authorList>
    </citation>
    <scope>NUCLEOTIDE SEQUENCE</scope>
    <source>
        <strain evidence="3">AG</strain>
    </source>
</reference>
<gene>
    <name evidence="3" type="ORF">K450DRAFT_239377</name>
</gene>
<sequence length="522" mass="58027">MPYTASQAPALSSPLDASQGWSQKRVHLNRRSASHDLANDSLRLYTGDFNGHRRSAHTNEVFLKLGQLDTTGPHLKHSRRMSLPAEEQPMITAPVMIRKKSGELVKSCVKKGSKSAPATPTWPKYVHFDSQLEHVRHFLQAETPSAVLEDIEPLSLDTAYGDALLHDGDDQRRQPSLKYPNGSFQPSTSVAQMISVESVVLSPDNQSLTGRVRVQNIAYQKRVIVRYTFDLWKTCNNVEAAYREPVGRDPQNSALDRFMFNIPIPPTLDDTKDETTTLFFAVQYHIDNREFWDNNSGMNYQIDILRPAATSAAATARNNRRKYLDEKIKHDLLGADIVSLSSSPPSLSSSPNLSTKTQFGKRYNFGQALSHVQDLQPNGDSHYDDHHNHRHTLKRTGTFPSYFSSIPGVTTAASLEDALSSHIIHTAKPDDAKSKVNLIEQHQSPQQPQPFLDSIRMPPSNNANKPAAWTAGYFDLINKYCFYSGSLSSDTSGSTTPSLVDPASVYGEPLVSVLVNHNVIHG</sequence>
<dbReference type="PANTHER" id="PTHR12307">
    <property type="entry name" value="PROTEIN PHOSPHATASE 1 REGULATORY SUBUNIT"/>
    <property type="match status" value="1"/>
</dbReference>
<dbReference type="GO" id="GO:2001069">
    <property type="term" value="F:glycogen binding"/>
    <property type="evidence" value="ECO:0007669"/>
    <property type="project" value="TreeGrafter"/>
</dbReference>
<dbReference type="RefSeq" id="XP_051445100.1">
    <property type="nucleotide sequence ID" value="XM_051588754.1"/>
</dbReference>
<keyword evidence="4" id="KW-1185">Reference proteome</keyword>
<comment type="caution">
    <text evidence="3">The sequence shown here is derived from an EMBL/GenBank/DDBJ whole genome shotgun (WGS) entry which is preliminary data.</text>
</comment>
<dbReference type="PANTHER" id="PTHR12307:SF36">
    <property type="entry name" value="GLYCOGEN-BINDING SUBUNIT 76A"/>
    <property type="match status" value="1"/>
</dbReference>
<evidence type="ECO:0000256" key="1">
    <source>
        <dbReference type="SAM" id="MobiDB-lite"/>
    </source>
</evidence>
<evidence type="ECO:0000259" key="2">
    <source>
        <dbReference type="PROSITE" id="PS51159"/>
    </source>
</evidence>
<dbReference type="GO" id="GO:0005979">
    <property type="term" value="P:regulation of glycogen biosynthetic process"/>
    <property type="evidence" value="ECO:0007669"/>
    <property type="project" value="TreeGrafter"/>
</dbReference>
<dbReference type="GO" id="GO:0008157">
    <property type="term" value="F:protein phosphatase 1 binding"/>
    <property type="evidence" value="ECO:0007669"/>
    <property type="project" value="TreeGrafter"/>
</dbReference>
<dbReference type="AlphaFoldDB" id="A0AAD5HEX9"/>
<feature type="region of interest" description="Disordered" evidence="1">
    <location>
        <begin position="165"/>
        <end position="184"/>
    </location>
</feature>
<organism evidence="3 4">
    <name type="scientific">Umbelopsis ramanniana AG</name>
    <dbReference type="NCBI Taxonomy" id="1314678"/>
    <lineage>
        <taxon>Eukaryota</taxon>
        <taxon>Fungi</taxon>
        <taxon>Fungi incertae sedis</taxon>
        <taxon>Mucoromycota</taxon>
        <taxon>Mucoromycotina</taxon>
        <taxon>Umbelopsidomycetes</taxon>
        <taxon>Umbelopsidales</taxon>
        <taxon>Umbelopsidaceae</taxon>
        <taxon>Umbelopsis</taxon>
    </lineage>
</organism>
<accession>A0AAD5HEX9</accession>
<evidence type="ECO:0000313" key="3">
    <source>
        <dbReference type="EMBL" id="KAI8580096.1"/>
    </source>
</evidence>
<dbReference type="EMBL" id="MU620915">
    <property type="protein sequence ID" value="KAI8580096.1"/>
    <property type="molecule type" value="Genomic_DNA"/>
</dbReference>
<dbReference type="Pfam" id="PF03370">
    <property type="entry name" value="CBM_21"/>
    <property type="match status" value="1"/>
</dbReference>
<reference evidence="3" key="1">
    <citation type="submission" date="2021-06" db="EMBL/GenBank/DDBJ databases">
        <authorList>
            <consortium name="DOE Joint Genome Institute"/>
            <person name="Mondo S.J."/>
            <person name="Amses K.R."/>
            <person name="Simmons D.R."/>
            <person name="Longcore J.E."/>
            <person name="Seto K."/>
            <person name="Alves G.H."/>
            <person name="Bonds A.E."/>
            <person name="Quandt C.A."/>
            <person name="Davis W.J."/>
            <person name="Chang Y."/>
            <person name="Letcher P.M."/>
            <person name="Powell M.J."/>
            <person name="Kuo A."/>
            <person name="Labutti K."/>
            <person name="Pangilinan J."/>
            <person name="Andreopoulos W."/>
            <person name="Tritt A."/>
            <person name="Riley R."/>
            <person name="Hundley H."/>
            <person name="Johnson J."/>
            <person name="Lipzen A."/>
            <person name="Barry K."/>
            <person name="Berbee M.L."/>
            <person name="Buchler N.E."/>
            <person name="Grigoriev I.V."/>
            <person name="Spatafora J.W."/>
            <person name="Stajich J.E."/>
            <person name="James T.Y."/>
        </authorList>
    </citation>
    <scope>NUCLEOTIDE SEQUENCE</scope>
    <source>
        <strain evidence="3">AG</strain>
    </source>
</reference>
<name>A0AAD5HEX9_UMBRA</name>
<dbReference type="Proteomes" id="UP001206595">
    <property type="component" value="Unassembled WGS sequence"/>
</dbReference>
<proteinExistence type="predicted"/>
<dbReference type="PROSITE" id="PS51159">
    <property type="entry name" value="CBM21"/>
    <property type="match status" value="1"/>
</dbReference>
<dbReference type="GeneID" id="75914099"/>
<feature type="domain" description="CBM21" evidence="2">
    <location>
        <begin position="188"/>
        <end position="303"/>
    </location>
</feature>
<dbReference type="GO" id="GO:0000164">
    <property type="term" value="C:protein phosphatase type 1 complex"/>
    <property type="evidence" value="ECO:0007669"/>
    <property type="project" value="TreeGrafter"/>
</dbReference>
<protein>
    <recommendedName>
        <fullName evidence="2">CBM21 domain-containing protein</fullName>
    </recommendedName>
</protein>
<dbReference type="InterPro" id="IPR038175">
    <property type="entry name" value="CBM21_dom_sf"/>
</dbReference>
<dbReference type="Gene3D" id="2.60.40.2440">
    <property type="entry name" value="Carbohydrate binding type-21 domain"/>
    <property type="match status" value="1"/>
</dbReference>
<evidence type="ECO:0000313" key="4">
    <source>
        <dbReference type="Proteomes" id="UP001206595"/>
    </source>
</evidence>
<dbReference type="InterPro" id="IPR050782">
    <property type="entry name" value="PP1_regulatory_subunit_3"/>
</dbReference>
<dbReference type="InterPro" id="IPR005036">
    <property type="entry name" value="CBM21_dom"/>
</dbReference>